<comment type="caution">
    <text evidence="2">The sequence shown here is derived from an EMBL/GenBank/DDBJ whole genome shotgun (WGS) entry which is preliminary data.</text>
</comment>
<dbReference type="AlphaFoldDB" id="A0A4U1B6J8"/>
<dbReference type="RefSeq" id="WP_136735382.1">
    <property type="nucleotide sequence ID" value="NZ_SWDB01000013.1"/>
</dbReference>
<organism evidence="2 3">
    <name type="scientific">Thalassotalea mangrovi</name>
    <dbReference type="NCBI Taxonomy" id="2572245"/>
    <lineage>
        <taxon>Bacteria</taxon>
        <taxon>Pseudomonadati</taxon>
        <taxon>Pseudomonadota</taxon>
        <taxon>Gammaproteobacteria</taxon>
        <taxon>Alteromonadales</taxon>
        <taxon>Colwelliaceae</taxon>
        <taxon>Thalassotalea</taxon>
    </lineage>
</organism>
<name>A0A4U1B6J8_9GAMM</name>
<gene>
    <name evidence="2" type="ORF">E8M12_06970</name>
</gene>
<keyword evidence="1" id="KW-0812">Transmembrane</keyword>
<dbReference type="Proteomes" id="UP000307999">
    <property type="component" value="Unassembled WGS sequence"/>
</dbReference>
<keyword evidence="3" id="KW-1185">Reference proteome</keyword>
<evidence type="ECO:0000313" key="3">
    <source>
        <dbReference type="Proteomes" id="UP000307999"/>
    </source>
</evidence>
<protein>
    <submittedName>
        <fullName evidence="2">Uncharacterized protein</fullName>
    </submittedName>
</protein>
<keyword evidence="1" id="KW-1133">Transmembrane helix</keyword>
<sequence length="119" mass="14007">MKFIKYFIAGLSLGFVVLSIAFWLHFTSQTFIVFNNANETIDVTAYWRDTQKQLDKIKPNQIIRFNVDDEASMKFKVMLSNGKQLESEEIYFTQGMDDIEVTVTNDDIRLKYAFENERQ</sequence>
<keyword evidence="1" id="KW-0472">Membrane</keyword>
<dbReference type="EMBL" id="SWDB01000013">
    <property type="protein sequence ID" value="TKB45785.1"/>
    <property type="molecule type" value="Genomic_DNA"/>
</dbReference>
<dbReference type="OrthoDB" id="6899160at2"/>
<evidence type="ECO:0000256" key="1">
    <source>
        <dbReference type="SAM" id="Phobius"/>
    </source>
</evidence>
<proteinExistence type="predicted"/>
<accession>A0A4U1B6J8</accession>
<feature type="transmembrane region" description="Helical" evidence="1">
    <location>
        <begin position="7"/>
        <end position="26"/>
    </location>
</feature>
<evidence type="ECO:0000313" key="2">
    <source>
        <dbReference type="EMBL" id="TKB45785.1"/>
    </source>
</evidence>
<reference evidence="2 3" key="1">
    <citation type="submission" date="2019-04" db="EMBL/GenBank/DDBJ databases">
        <title>Thalassotalea guangxiensis sp. nov., isolated from sediment of the coastal wetland.</title>
        <authorList>
            <person name="Zheng S."/>
            <person name="Zhang D."/>
        </authorList>
    </citation>
    <scope>NUCLEOTIDE SEQUENCE [LARGE SCALE GENOMIC DNA]</scope>
    <source>
        <strain evidence="2 3">ZS-4</strain>
    </source>
</reference>